<sequence length="153" mass="17602">MDWLEVSKQSEIEGTIFSEFCQILHDGKFVDVEDPIDEDKGEEVVSMMTTTEQALFTLVERYKEQYNSQVDRLHGKGTPINDVDEIQRVGAEVDNLYRRYDIIGDMFWDMVRVRLTKEGKSNISHLGLRSGFQIVSLPETKSQRICHGVIMIG</sequence>
<protein>
    <submittedName>
        <fullName evidence="1">Uncharacterized protein</fullName>
    </submittedName>
</protein>
<evidence type="ECO:0000313" key="1">
    <source>
        <dbReference type="EMBL" id="PIR06266.1"/>
    </source>
</evidence>
<comment type="caution">
    <text evidence="1">The sequence shown here is derived from an EMBL/GenBank/DDBJ whole genome shotgun (WGS) entry which is preliminary data.</text>
</comment>
<name>A0A2H0NDX1_9BACT</name>
<evidence type="ECO:0000313" key="2">
    <source>
        <dbReference type="Proteomes" id="UP000230564"/>
    </source>
</evidence>
<proteinExistence type="predicted"/>
<reference evidence="1 2" key="1">
    <citation type="submission" date="2017-09" db="EMBL/GenBank/DDBJ databases">
        <title>Depth-based differentiation of microbial function through sediment-hosted aquifers and enrichment of novel symbionts in the deep terrestrial subsurface.</title>
        <authorList>
            <person name="Probst A.J."/>
            <person name="Ladd B."/>
            <person name="Jarett J.K."/>
            <person name="Geller-Mcgrath D.E."/>
            <person name="Sieber C.M."/>
            <person name="Emerson J.B."/>
            <person name="Anantharaman K."/>
            <person name="Thomas B.C."/>
            <person name="Malmstrom R."/>
            <person name="Stieglmeier M."/>
            <person name="Klingl A."/>
            <person name="Woyke T."/>
            <person name="Ryan C.M."/>
            <person name="Banfield J.F."/>
        </authorList>
    </citation>
    <scope>NUCLEOTIDE SEQUENCE [LARGE SCALE GENOMIC DNA]</scope>
    <source>
        <strain evidence="1">CG11_big_fil_rev_8_21_14_0_20_36_20</strain>
    </source>
</reference>
<accession>A0A2H0NDX1</accession>
<gene>
    <name evidence="1" type="ORF">COV55_04485</name>
</gene>
<dbReference type="AlphaFoldDB" id="A0A2H0NDX1"/>
<dbReference type="Proteomes" id="UP000230564">
    <property type="component" value="Unassembled WGS sequence"/>
</dbReference>
<dbReference type="EMBL" id="PCWQ01000015">
    <property type="protein sequence ID" value="PIR06266.1"/>
    <property type="molecule type" value="Genomic_DNA"/>
</dbReference>
<organism evidence="1 2">
    <name type="scientific">Candidatus Komeilibacteria bacterium CG11_big_fil_rev_8_21_14_0_20_36_20</name>
    <dbReference type="NCBI Taxonomy" id="1974477"/>
    <lineage>
        <taxon>Bacteria</taxon>
        <taxon>Candidatus Komeiliibacteriota</taxon>
    </lineage>
</organism>